<evidence type="ECO:0000256" key="11">
    <source>
        <dbReference type="SAM" id="SignalP"/>
    </source>
</evidence>
<dbReference type="NCBIfam" id="TIGR04057">
    <property type="entry name" value="SusC_RagA_signa"/>
    <property type="match status" value="1"/>
</dbReference>
<dbReference type="Proteomes" id="UP000035213">
    <property type="component" value="Chromosome"/>
</dbReference>
<evidence type="ECO:0000256" key="3">
    <source>
        <dbReference type="ARBA" id="ARBA00022452"/>
    </source>
</evidence>
<proteinExistence type="inferred from homology"/>
<keyword evidence="7 9" id="KW-0472">Membrane</keyword>
<feature type="chain" id="PRO_5044542512" evidence="11">
    <location>
        <begin position="24"/>
        <end position="927"/>
    </location>
</feature>
<dbReference type="Gene3D" id="2.40.170.20">
    <property type="entry name" value="TonB-dependent receptor, beta-barrel domain"/>
    <property type="match status" value="1"/>
</dbReference>
<evidence type="ECO:0000256" key="6">
    <source>
        <dbReference type="ARBA" id="ARBA00023077"/>
    </source>
</evidence>
<dbReference type="EMBL" id="CP050995">
    <property type="protein sequence ID" value="QIY90400.1"/>
    <property type="molecule type" value="Genomic_DNA"/>
</dbReference>
<dbReference type="Gene3D" id="2.170.130.10">
    <property type="entry name" value="TonB-dependent receptor, plug domain"/>
    <property type="match status" value="1"/>
</dbReference>
<evidence type="ECO:0000256" key="1">
    <source>
        <dbReference type="ARBA" id="ARBA00004571"/>
    </source>
</evidence>
<evidence type="ECO:0000256" key="10">
    <source>
        <dbReference type="RuleBase" id="RU003357"/>
    </source>
</evidence>
<dbReference type="PROSITE" id="PS01156">
    <property type="entry name" value="TONB_DEPENDENT_REC_2"/>
    <property type="match status" value="1"/>
</dbReference>
<dbReference type="Pfam" id="PF07715">
    <property type="entry name" value="Plug"/>
    <property type="match status" value="1"/>
</dbReference>
<dbReference type="InterPro" id="IPR018247">
    <property type="entry name" value="EF_Hand_1_Ca_BS"/>
</dbReference>
<accession>A0A0G3M3L4</accession>
<evidence type="ECO:0000313" key="16">
    <source>
        <dbReference type="Proteomes" id="UP000035213"/>
    </source>
</evidence>
<comment type="similarity">
    <text evidence="9 10">Belongs to the TonB-dependent receptor family.</text>
</comment>
<dbReference type="PROSITE" id="PS52016">
    <property type="entry name" value="TONB_DEPENDENT_REC_3"/>
    <property type="match status" value="1"/>
</dbReference>
<name>A0A0G3M3L4_CHRGL</name>
<dbReference type="RefSeq" id="WP_053328520.1">
    <property type="nucleotide sequence ID" value="NZ_CP009928.1"/>
</dbReference>
<dbReference type="NCBIfam" id="TIGR04056">
    <property type="entry name" value="OMP_RagA_SusC"/>
    <property type="match status" value="1"/>
</dbReference>
<evidence type="ECO:0000313" key="15">
    <source>
        <dbReference type="EMBL" id="QIY90400.1"/>
    </source>
</evidence>
<dbReference type="STRING" id="1324352.OK18_15125"/>
<dbReference type="InterPro" id="IPR037066">
    <property type="entry name" value="Plug_dom_sf"/>
</dbReference>
<protein>
    <submittedName>
        <fullName evidence="14 15">Membrane protein</fullName>
    </submittedName>
</protein>
<dbReference type="InterPro" id="IPR000531">
    <property type="entry name" value="Beta-barrel_TonB"/>
</dbReference>
<dbReference type="InterPro" id="IPR010917">
    <property type="entry name" value="TonB_rcpt_CS"/>
</dbReference>
<dbReference type="InterPro" id="IPR012910">
    <property type="entry name" value="Plug_dom"/>
</dbReference>
<evidence type="ECO:0000259" key="13">
    <source>
        <dbReference type="Pfam" id="PF07715"/>
    </source>
</evidence>
<feature type="domain" description="TonB-dependent receptor-like beta-barrel" evidence="12">
    <location>
        <begin position="315"/>
        <end position="805"/>
    </location>
</feature>
<dbReference type="Pfam" id="PF00593">
    <property type="entry name" value="TonB_dep_Rec_b-barrel"/>
    <property type="match status" value="1"/>
</dbReference>
<dbReference type="InterPro" id="IPR023997">
    <property type="entry name" value="TonB-dep_OMP_SusC/RagA_CS"/>
</dbReference>
<keyword evidence="6 10" id="KW-0798">TonB box</keyword>
<keyword evidence="3 9" id="KW-1134">Transmembrane beta strand</keyword>
<dbReference type="InterPro" id="IPR039426">
    <property type="entry name" value="TonB-dep_rcpt-like"/>
</dbReference>
<gene>
    <name evidence="15" type="ORF">FOB44_06885</name>
    <name evidence="14" type="ORF">OK18_15125</name>
</gene>
<dbReference type="SUPFAM" id="SSF56935">
    <property type="entry name" value="Porins"/>
    <property type="match status" value="1"/>
</dbReference>
<evidence type="ECO:0000256" key="8">
    <source>
        <dbReference type="ARBA" id="ARBA00023237"/>
    </source>
</evidence>
<organism evidence="14 16">
    <name type="scientific">Chryseobacterium gallinarum</name>
    <dbReference type="NCBI Taxonomy" id="1324352"/>
    <lineage>
        <taxon>Bacteria</taxon>
        <taxon>Pseudomonadati</taxon>
        <taxon>Bacteroidota</taxon>
        <taxon>Flavobacteriia</taxon>
        <taxon>Flavobacteriales</taxon>
        <taxon>Weeksellaceae</taxon>
        <taxon>Chryseobacterium group</taxon>
        <taxon>Chryseobacterium</taxon>
    </lineage>
</organism>
<feature type="domain" description="TonB-dependent receptor plug" evidence="13">
    <location>
        <begin position="48"/>
        <end position="162"/>
    </location>
</feature>
<dbReference type="InterPro" id="IPR023996">
    <property type="entry name" value="TonB-dep_OMP_SusC/RagA"/>
</dbReference>
<reference evidence="15 17" key="2">
    <citation type="submission" date="2019-09" db="EMBL/GenBank/DDBJ databases">
        <title>FDA dAtabase for Regulatory Grade micrObial Sequences (FDA-ARGOS): Supporting development and validation of Infectious Disease Dx tests.</title>
        <authorList>
            <person name="Sciortino C."/>
            <person name="Tallon L."/>
            <person name="Sadzewicz L."/>
            <person name="Vavikolanu K."/>
            <person name="Mehta A."/>
            <person name="Aluvathingal J."/>
            <person name="Nadendla S."/>
            <person name="Nandy P."/>
            <person name="Geyer C."/>
            <person name="Yan Y."/>
            <person name="Sichtig H."/>
        </authorList>
    </citation>
    <scope>NUCLEOTIDE SEQUENCE [LARGE SCALE GENOMIC DNA]</scope>
    <source>
        <strain evidence="15 17">FDAARGOS_636</strain>
    </source>
</reference>
<evidence type="ECO:0000313" key="14">
    <source>
        <dbReference type="EMBL" id="AKK73761.1"/>
    </source>
</evidence>
<dbReference type="OrthoDB" id="9768177at2"/>
<keyword evidence="5 11" id="KW-0732">Signal</keyword>
<evidence type="ECO:0000256" key="7">
    <source>
        <dbReference type="ARBA" id="ARBA00023136"/>
    </source>
</evidence>
<dbReference type="InterPro" id="IPR036942">
    <property type="entry name" value="Beta-barrel_TonB_sf"/>
</dbReference>
<evidence type="ECO:0000259" key="12">
    <source>
        <dbReference type="Pfam" id="PF00593"/>
    </source>
</evidence>
<sequence length="927" mass="101833">MKNFTTVLKVAPAFLLASTIMHAQTTDSVTKEKKIEEVVLIGYGKQKKSDLTGSITSVTAKDFNGGATSAGQLIQGKTPGVQVTNNSGAPGSGTKIRIRGASSLSGENSPLIVIDGVPQDFVGVNGVSDPLALINPNDIETFDILKDASATAIYGNRASNGVILITTKKGSSGRFKVNFSTVTSLSTKMGNVDVLNAEEFRNFVNTYAPDSYKQRLGNSNTNWQDVIYQTAWGTDNNVAFTGGIKGLPYRLSLGYNEQNGIVKTNSFRRTSVGLNLNPKFFDNHLSVNVNAKGTFTDNRFVDGGVIKAATYFDPTQSVYDNTNIVPGNGGYYEWFVTEDKNGVLTNKLNGNANANPLSMLNAVRDVSSVTRGLGNIQLDYKFHFLPDLRFNVNAGYDYTKSEGHKFKDGRYKSGFDDKGSSNFYSMEKKNKLLETYLNYVKNISAINTGVDITAGYAYQDFRISIPGAITYRGNGNNVTDLDFASQNTLISFYGRAIFTIDNKYILSGSIRKDGSSRFFNGTRDNVWGVFPGVSVAWKLNEENFIKNVSAISTLKLRAGWGKTGQQELPALGINGNKPNNYPAFAAYNPSYPGAGYQFGNEFYYMFRPANYNPNLTWETTTTKNLGLDFGFSKNRITGSIDVFRKDTKDLLVYADEPAGGLSNASWQNIGDMKNEGIEGSITVIPVKTEKTTWEVSFNATHYKPIITKLKDRADESFNMEVGGIEGAAGNRIQAHAVGYAPNSFWVYQQVYDANGKPVDGAYVDRNGDGAITTKDMYYYKSTTPDAILGFSTKVSHKNWDFALSARAVLGNYVYNNAASNSSLQSASTNEYLQNVFSTAPQYKFAVPQYKSDIYVENASFLRLDNINIGYNFGEIFSKGSNLKVYGMAQNVFVITKYSGVDPEVFGGIDNGYYQMPRIYSLGFNFQF</sequence>
<evidence type="ECO:0000256" key="2">
    <source>
        <dbReference type="ARBA" id="ARBA00022448"/>
    </source>
</evidence>
<reference evidence="14 16" key="1">
    <citation type="submission" date="2014-11" db="EMBL/GenBank/DDBJ databases">
        <authorList>
            <person name="Park G.-S."/>
            <person name="Hong S.-J."/>
            <person name="Jung B.K."/>
            <person name="Khan A.R."/>
            <person name="Kwak Y."/>
            <person name="Shin J.-H."/>
        </authorList>
    </citation>
    <scope>NUCLEOTIDE SEQUENCE [LARGE SCALE GENOMIC DNA]</scope>
    <source>
        <strain evidence="14 16">DSM 27622</strain>
    </source>
</reference>
<keyword evidence="4 9" id="KW-0812">Transmembrane</keyword>
<dbReference type="GO" id="GO:0009279">
    <property type="term" value="C:cell outer membrane"/>
    <property type="evidence" value="ECO:0007669"/>
    <property type="project" value="UniProtKB-SubCell"/>
</dbReference>
<feature type="signal peptide" evidence="11">
    <location>
        <begin position="1"/>
        <end position="23"/>
    </location>
</feature>
<keyword evidence="2 9" id="KW-0813">Transport</keyword>
<dbReference type="PATRIC" id="fig|1324352.5.peg.3149"/>
<dbReference type="KEGG" id="cgn:OK18_15125"/>
<dbReference type="AlphaFoldDB" id="A0A0G3M3L4"/>
<evidence type="ECO:0000256" key="5">
    <source>
        <dbReference type="ARBA" id="ARBA00022729"/>
    </source>
</evidence>
<comment type="subcellular location">
    <subcellularLocation>
        <location evidence="1 9">Cell outer membrane</location>
        <topology evidence="1 9">Multi-pass membrane protein</topology>
    </subcellularLocation>
</comment>
<dbReference type="Proteomes" id="UP000501570">
    <property type="component" value="Chromosome"/>
</dbReference>
<keyword evidence="17" id="KW-1185">Reference proteome</keyword>
<evidence type="ECO:0000256" key="9">
    <source>
        <dbReference type="PROSITE-ProRule" id="PRU01360"/>
    </source>
</evidence>
<dbReference type="EMBL" id="CP009928">
    <property type="protein sequence ID" value="AKK73761.1"/>
    <property type="molecule type" value="Genomic_DNA"/>
</dbReference>
<dbReference type="PROSITE" id="PS00018">
    <property type="entry name" value="EF_HAND_1"/>
    <property type="match status" value="1"/>
</dbReference>
<evidence type="ECO:0000256" key="4">
    <source>
        <dbReference type="ARBA" id="ARBA00022692"/>
    </source>
</evidence>
<keyword evidence="8 9" id="KW-0998">Cell outer membrane</keyword>
<evidence type="ECO:0000313" key="17">
    <source>
        <dbReference type="Proteomes" id="UP000501570"/>
    </source>
</evidence>